<sequence length="186" mass="19948">MNKDRVKAPAFHPELHNKLLERLKAAYGKDSIGKDPEEAPVPLLLHTCAVRFYEEYKELTRDNTLPTLVNKKGFPGDAKMMDPVLGIYHSGKKQGASSVPSSSGAFDGGSHGGPLPSVDLPQREGGLWYGLGPDKSGLGFVLPSDPGSMSDGNSFRVIPDPSSLTDKDDQNLGESTKTRSGNGKKK</sequence>
<dbReference type="EMBL" id="MN913973">
    <property type="protein sequence ID" value="QJQ80251.1"/>
    <property type="molecule type" value="Genomic_DNA"/>
</dbReference>
<gene>
    <name evidence="3" type="primary">GAMMAHV.M9</name>
    <name evidence="3" type="ORF">MuHV4gp64</name>
</gene>
<reference evidence="3" key="1">
    <citation type="submission" date="2020-01" db="EMBL/GenBank/DDBJ databases">
        <authorList>
            <person name="Rezuchova I."/>
            <person name="Hyblova M."/>
            <person name="Kudelova M."/>
            <person name="Bohmer M."/>
            <person name="Budis J."/>
            <person name="Szemes T."/>
        </authorList>
    </citation>
    <scope>NUCLEOTIDE SEQUENCE</scope>
    <source>
        <strain evidence="3">4556</strain>
        <strain evidence="2">72</strain>
    </source>
</reference>
<organism evidence="3">
    <name type="scientific">Murine herpesvirus</name>
    <dbReference type="NCBI Taxonomy" id="1431748"/>
    <lineage>
        <taxon>Viruses</taxon>
        <taxon>Duplodnaviria</taxon>
        <taxon>Heunggongvirae</taxon>
        <taxon>Peploviricota</taxon>
        <taxon>Herviviricetes</taxon>
        <taxon>Herpesvirales</taxon>
        <taxon>Orthoherpesviridae</taxon>
        <taxon>Betaherpesvirinae</taxon>
        <taxon>Muromegalovirus</taxon>
    </lineage>
</organism>
<proteinExistence type="predicted"/>
<accession>A0A6M4EGE2</accession>
<feature type="region of interest" description="Disordered" evidence="1">
    <location>
        <begin position="90"/>
        <end position="186"/>
    </location>
</feature>
<name>A0A6M4EGE2_9BETA</name>
<evidence type="ECO:0000313" key="3">
    <source>
        <dbReference type="EMBL" id="QJQ80323.1"/>
    </source>
</evidence>
<evidence type="ECO:0008006" key="4">
    <source>
        <dbReference type="Google" id="ProtNLM"/>
    </source>
</evidence>
<protein>
    <recommendedName>
        <fullName evidence="4">M9 protein</fullName>
    </recommendedName>
</protein>
<evidence type="ECO:0000256" key="1">
    <source>
        <dbReference type="SAM" id="MobiDB-lite"/>
    </source>
</evidence>
<feature type="compositionally biased region" description="Polar residues" evidence="1">
    <location>
        <begin position="95"/>
        <end position="104"/>
    </location>
</feature>
<feature type="compositionally biased region" description="Polar residues" evidence="1">
    <location>
        <begin position="172"/>
        <end position="186"/>
    </location>
</feature>
<dbReference type="EMBL" id="MN913974">
    <property type="protein sequence ID" value="QJQ80323.1"/>
    <property type="molecule type" value="Genomic_DNA"/>
</dbReference>
<evidence type="ECO:0000313" key="2">
    <source>
        <dbReference type="EMBL" id="QJQ80251.1"/>
    </source>
</evidence>